<dbReference type="InterPro" id="IPR031475">
    <property type="entry name" value="NBD_C"/>
</dbReference>
<protein>
    <recommendedName>
        <fullName evidence="1">Four-carbon acid sugar kinase nucleotide binding domain-containing protein</fullName>
    </recommendedName>
</protein>
<reference evidence="3" key="1">
    <citation type="journal article" date="2019" name="Int. J. Syst. Evol. Microbiol.">
        <title>The Global Catalogue of Microorganisms (GCM) 10K type strain sequencing project: providing services to taxonomists for standard genome sequencing and annotation.</title>
        <authorList>
            <consortium name="The Broad Institute Genomics Platform"/>
            <consortium name="The Broad Institute Genome Sequencing Center for Infectious Disease"/>
            <person name="Wu L."/>
            <person name="Ma J."/>
        </authorList>
    </citation>
    <scope>NUCLEOTIDE SEQUENCE [LARGE SCALE GENOMIC DNA]</scope>
    <source>
        <strain evidence="3">JCM 5052</strain>
    </source>
</reference>
<dbReference type="Proteomes" id="UP001501576">
    <property type="component" value="Unassembled WGS sequence"/>
</dbReference>
<proteinExistence type="predicted"/>
<dbReference type="SUPFAM" id="SSF142764">
    <property type="entry name" value="YgbK-like"/>
    <property type="match status" value="1"/>
</dbReference>
<feature type="domain" description="Four-carbon acid sugar kinase nucleotide binding" evidence="1">
    <location>
        <begin position="2"/>
        <end position="46"/>
    </location>
</feature>
<evidence type="ECO:0000313" key="3">
    <source>
        <dbReference type="Proteomes" id="UP001501576"/>
    </source>
</evidence>
<sequence length="50" mass="4988">MGVDEAAAQVEEMLGVLALRLVGGGVRRLIVAGGETSGAVTTAAALPRPR</sequence>
<dbReference type="Pfam" id="PF17042">
    <property type="entry name" value="NBD_C"/>
    <property type="match status" value="1"/>
</dbReference>
<dbReference type="EMBL" id="BAAABZ010000027">
    <property type="protein sequence ID" value="GAA0532820.1"/>
    <property type="molecule type" value="Genomic_DNA"/>
</dbReference>
<name>A0ABP3N4G8_9ACTN</name>
<comment type="caution">
    <text evidence="2">The sequence shown here is derived from an EMBL/GenBank/DDBJ whole genome shotgun (WGS) entry which is preliminary data.</text>
</comment>
<dbReference type="Gene3D" id="3.40.980.20">
    <property type="entry name" value="Four-carbon acid sugar kinase, nucleotide binding domain"/>
    <property type="match status" value="1"/>
</dbReference>
<accession>A0ABP3N4G8</accession>
<gene>
    <name evidence="2" type="ORF">GCM10010390_38740</name>
</gene>
<evidence type="ECO:0000313" key="2">
    <source>
        <dbReference type="EMBL" id="GAA0532820.1"/>
    </source>
</evidence>
<evidence type="ECO:0000259" key="1">
    <source>
        <dbReference type="Pfam" id="PF17042"/>
    </source>
</evidence>
<keyword evidence="3" id="KW-1185">Reference proteome</keyword>
<organism evidence="2 3">
    <name type="scientific">Streptomyces mordarskii</name>
    <dbReference type="NCBI Taxonomy" id="1226758"/>
    <lineage>
        <taxon>Bacteria</taxon>
        <taxon>Bacillati</taxon>
        <taxon>Actinomycetota</taxon>
        <taxon>Actinomycetes</taxon>
        <taxon>Kitasatosporales</taxon>
        <taxon>Streptomycetaceae</taxon>
        <taxon>Streptomyces</taxon>
    </lineage>
</organism>
<dbReference type="InterPro" id="IPR042213">
    <property type="entry name" value="NBD_C_sf"/>
</dbReference>